<keyword evidence="3" id="KW-1185">Reference proteome</keyword>
<dbReference type="EMBL" id="CAXDID020000089">
    <property type="protein sequence ID" value="CAL6021752.1"/>
    <property type="molecule type" value="Genomic_DNA"/>
</dbReference>
<organism evidence="1">
    <name type="scientific">Hexamita inflata</name>
    <dbReference type="NCBI Taxonomy" id="28002"/>
    <lineage>
        <taxon>Eukaryota</taxon>
        <taxon>Metamonada</taxon>
        <taxon>Diplomonadida</taxon>
        <taxon>Hexamitidae</taxon>
        <taxon>Hexamitinae</taxon>
        <taxon>Hexamita</taxon>
    </lineage>
</organism>
<proteinExistence type="predicted"/>
<accession>A0AA86U7V3</accession>
<evidence type="ECO:0000313" key="3">
    <source>
        <dbReference type="Proteomes" id="UP001642409"/>
    </source>
</evidence>
<dbReference type="EMBL" id="CATOUU010000762">
    <property type="protein sequence ID" value="CAI9946495.1"/>
    <property type="molecule type" value="Genomic_DNA"/>
</dbReference>
<evidence type="ECO:0000313" key="1">
    <source>
        <dbReference type="EMBL" id="CAI9946495.1"/>
    </source>
</evidence>
<reference evidence="1" key="1">
    <citation type="submission" date="2023-06" db="EMBL/GenBank/DDBJ databases">
        <authorList>
            <person name="Kurt Z."/>
        </authorList>
    </citation>
    <scope>NUCLEOTIDE SEQUENCE</scope>
</reference>
<protein>
    <submittedName>
        <fullName evidence="2">Hypothetical_protein</fullName>
    </submittedName>
</protein>
<name>A0AA86U7V3_9EUKA</name>
<dbReference type="Proteomes" id="UP001642409">
    <property type="component" value="Unassembled WGS sequence"/>
</dbReference>
<dbReference type="AlphaFoldDB" id="A0AA86U7V3"/>
<gene>
    <name evidence="2" type="ORF">HINF_LOCUS28321</name>
    <name evidence="1" type="ORF">HINF_LOCUS34140</name>
</gene>
<comment type="caution">
    <text evidence="1">The sequence shown here is derived from an EMBL/GenBank/DDBJ whole genome shotgun (WGS) entry which is preliminary data.</text>
</comment>
<reference evidence="2 3" key="2">
    <citation type="submission" date="2024-07" db="EMBL/GenBank/DDBJ databases">
        <authorList>
            <person name="Akdeniz Z."/>
        </authorList>
    </citation>
    <scope>NUCLEOTIDE SEQUENCE [LARGE SCALE GENOMIC DNA]</scope>
</reference>
<evidence type="ECO:0000313" key="2">
    <source>
        <dbReference type="EMBL" id="CAL6021752.1"/>
    </source>
</evidence>
<sequence>MNLSNPSSKQFRFNKEDYAKTKPFLIRQKMYDPSLMEQSLLSAPSKSVDAFELRQIERKFLTPNPLRLPSCCQTYNPHNPISVQFYTDNMQKPSINELKKQDGKFYKYMERLNKPKTGKVKSELYNQLIQKPANTSFIQMNQKTEQLGFMKNHSLEGFKRSFSASYAK</sequence>